<accession>A0A7I7XPL5</accession>
<feature type="transmembrane region" description="Helical" evidence="1">
    <location>
        <begin position="112"/>
        <end position="129"/>
    </location>
</feature>
<dbReference type="InterPro" id="IPR050469">
    <property type="entry name" value="Diguanylate_Cyclase"/>
</dbReference>
<dbReference type="PROSITE" id="PS50887">
    <property type="entry name" value="GGDEF"/>
    <property type="match status" value="1"/>
</dbReference>
<organism evidence="3 4">
    <name type="scientific">Mycolicibacterium madagascariense</name>
    <dbReference type="NCBI Taxonomy" id="212765"/>
    <lineage>
        <taxon>Bacteria</taxon>
        <taxon>Bacillati</taxon>
        <taxon>Actinomycetota</taxon>
        <taxon>Actinomycetes</taxon>
        <taxon>Mycobacteriales</taxon>
        <taxon>Mycobacteriaceae</taxon>
        <taxon>Mycolicibacterium</taxon>
    </lineage>
</organism>
<dbReference type="EMBL" id="AP022610">
    <property type="protein sequence ID" value="BBZ30952.1"/>
    <property type="molecule type" value="Genomic_DNA"/>
</dbReference>
<protein>
    <recommendedName>
        <fullName evidence="2">GGDEF domain-containing protein</fullName>
    </recommendedName>
</protein>
<dbReference type="PANTHER" id="PTHR45138">
    <property type="entry name" value="REGULATORY COMPONENTS OF SENSORY TRANSDUCTION SYSTEM"/>
    <property type="match status" value="1"/>
</dbReference>
<dbReference type="AlphaFoldDB" id="A0A7I7XPL5"/>
<keyword evidence="4" id="KW-1185">Reference proteome</keyword>
<evidence type="ECO:0000256" key="1">
    <source>
        <dbReference type="SAM" id="Phobius"/>
    </source>
</evidence>
<feature type="transmembrane region" description="Helical" evidence="1">
    <location>
        <begin position="136"/>
        <end position="156"/>
    </location>
</feature>
<dbReference type="SMART" id="SM00267">
    <property type="entry name" value="GGDEF"/>
    <property type="match status" value="1"/>
</dbReference>
<reference evidence="3 4" key="1">
    <citation type="journal article" date="2019" name="Emerg. Microbes Infect.">
        <title>Comprehensive subspecies identification of 175 nontuberculous mycobacteria species based on 7547 genomic profiles.</title>
        <authorList>
            <person name="Matsumoto Y."/>
            <person name="Kinjo T."/>
            <person name="Motooka D."/>
            <person name="Nabeya D."/>
            <person name="Jung N."/>
            <person name="Uechi K."/>
            <person name="Horii T."/>
            <person name="Iida T."/>
            <person name="Fujita J."/>
            <person name="Nakamura S."/>
        </authorList>
    </citation>
    <scope>NUCLEOTIDE SEQUENCE [LARGE SCALE GENOMIC DNA]</scope>
    <source>
        <strain evidence="3 4">JCM 13574</strain>
    </source>
</reference>
<dbReference type="Pfam" id="PF00990">
    <property type="entry name" value="GGDEF"/>
    <property type="match status" value="1"/>
</dbReference>
<gene>
    <name evidence="3" type="ORF">MMAD_52470</name>
</gene>
<name>A0A7I7XPL5_9MYCO</name>
<feature type="transmembrane region" description="Helical" evidence="1">
    <location>
        <begin position="162"/>
        <end position="185"/>
    </location>
</feature>
<dbReference type="Gene3D" id="3.30.70.270">
    <property type="match status" value="1"/>
</dbReference>
<proteinExistence type="predicted"/>
<keyword evidence="1" id="KW-0812">Transmembrane</keyword>
<dbReference type="InterPro" id="IPR029787">
    <property type="entry name" value="Nucleotide_cyclase"/>
</dbReference>
<keyword evidence="1" id="KW-1133">Transmembrane helix</keyword>
<dbReference type="KEGG" id="mmag:MMAD_52470"/>
<dbReference type="InterPro" id="IPR000160">
    <property type="entry name" value="GGDEF_dom"/>
</dbReference>
<evidence type="ECO:0000313" key="4">
    <source>
        <dbReference type="Proteomes" id="UP000466517"/>
    </source>
</evidence>
<evidence type="ECO:0000259" key="2">
    <source>
        <dbReference type="PROSITE" id="PS50887"/>
    </source>
</evidence>
<feature type="transmembrane region" description="Helical" evidence="1">
    <location>
        <begin position="59"/>
        <end position="79"/>
    </location>
</feature>
<dbReference type="SUPFAM" id="SSF55073">
    <property type="entry name" value="Nucleotide cyclase"/>
    <property type="match status" value="1"/>
</dbReference>
<sequence>MPTPFRRWWLQPSHYDWLSGYLHARGLGMATRIMMAGISASLALCLVALLMSVDGPHGAVPVAMTWTAFAGGVAGVVLWSARWPTPRQSQAFAMATNTSIALACLAHPDPMAAMMGCIAFATSGGYIAFFHTSKYVVYNFVVAAGVALDAAVRLAAHGHLALAGVDLFLVLQVNMAVPLAIQVMIRALGNDLVRADLDPLTNLCNRRAFQLEALALVTARPTSEAFLLVAVIDLDDFKAINDRHGHLAGDRVLVEVAAALRSCTSASAVIARSGGEEFIVADTSPEGNAAPLAQGICRAIAELPVSITASVGTACAPLDGTPTRQHQALLDHLVGAADKAMYRAKRSGGNRFQHFSRLD</sequence>
<evidence type="ECO:0000313" key="3">
    <source>
        <dbReference type="EMBL" id="BBZ30952.1"/>
    </source>
</evidence>
<dbReference type="GO" id="GO:0052621">
    <property type="term" value="F:diguanylate cyclase activity"/>
    <property type="evidence" value="ECO:0007669"/>
    <property type="project" value="TreeGrafter"/>
</dbReference>
<dbReference type="NCBIfam" id="TIGR00254">
    <property type="entry name" value="GGDEF"/>
    <property type="match status" value="1"/>
</dbReference>
<dbReference type="Proteomes" id="UP000466517">
    <property type="component" value="Chromosome"/>
</dbReference>
<feature type="transmembrane region" description="Helical" evidence="1">
    <location>
        <begin position="33"/>
        <end position="53"/>
    </location>
</feature>
<dbReference type="PANTHER" id="PTHR45138:SF9">
    <property type="entry name" value="DIGUANYLATE CYCLASE DGCM-RELATED"/>
    <property type="match status" value="1"/>
</dbReference>
<dbReference type="CDD" id="cd01949">
    <property type="entry name" value="GGDEF"/>
    <property type="match status" value="1"/>
</dbReference>
<feature type="domain" description="GGDEF" evidence="2">
    <location>
        <begin position="225"/>
        <end position="357"/>
    </location>
</feature>
<dbReference type="InterPro" id="IPR043128">
    <property type="entry name" value="Rev_trsase/Diguanyl_cyclase"/>
</dbReference>
<keyword evidence="1" id="KW-0472">Membrane</keyword>